<dbReference type="OrthoDB" id="2325716at2759"/>
<proteinExistence type="predicted"/>
<protein>
    <submittedName>
        <fullName evidence="1">NACHT and WD repeat domain-containing 2</fullName>
    </submittedName>
</protein>
<keyword evidence="2" id="KW-1185">Reference proteome</keyword>
<name>A0A3M7RY44_BRAPC</name>
<dbReference type="InterPro" id="IPR052752">
    <property type="entry name" value="NACHT-WD_repeat"/>
</dbReference>
<accession>A0A3M7RY44</accession>
<evidence type="ECO:0000313" key="2">
    <source>
        <dbReference type="Proteomes" id="UP000276133"/>
    </source>
</evidence>
<dbReference type="PANTHER" id="PTHR19871">
    <property type="entry name" value="BETA TRANSDUCIN-RELATED PROTEIN"/>
    <property type="match status" value="1"/>
</dbReference>
<dbReference type="AlphaFoldDB" id="A0A3M7RY44"/>
<dbReference type="Proteomes" id="UP000276133">
    <property type="component" value="Unassembled WGS sequence"/>
</dbReference>
<dbReference type="STRING" id="10195.A0A3M7RY44"/>
<sequence length="291" mass="33748">MSETPAETLDLNYDLLMGRFLLNNLPTLKPRSIRIFLCAPYNDTNLETACLYKNVFPKLREYCMSRYGLEFQVVNLNWDIETESVLLDESLLEIDKCREISIGIIFLSLIGDEYGTSILPDFIERSKYEAIIRCLKEAEVECSTLENYFRLNINYLSNRYEFEHDGINLQVKERILELLKIGAKMACDKKLICNDSYNELNESDRKASYPFLNLLTESASVTVAGRAFHSFTILLQYLQIISALLSLFTKIFDLKHHIQGNSSSCQLRTAYCLLFSQPVRNIFYIEDFESF</sequence>
<dbReference type="PANTHER" id="PTHR19871:SF14">
    <property type="entry name" value="DUF4062 DOMAIN-CONTAINING PROTEIN"/>
    <property type="match status" value="1"/>
</dbReference>
<dbReference type="EMBL" id="REGN01002401">
    <property type="protein sequence ID" value="RNA28359.1"/>
    <property type="molecule type" value="Genomic_DNA"/>
</dbReference>
<organism evidence="1 2">
    <name type="scientific">Brachionus plicatilis</name>
    <name type="common">Marine rotifer</name>
    <name type="synonym">Brachionus muelleri</name>
    <dbReference type="NCBI Taxonomy" id="10195"/>
    <lineage>
        <taxon>Eukaryota</taxon>
        <taxon>Metazoa</taxon>
        <taxon>Spiralia</taxon>
        <taxon>Gnathifera</taxon>
        <taxon>Rotifera</taxon>
        <taxon>Eurotatoria</taxon>
        <taxon>Monogononta</taxon>
        <taxon>Pseudotrocha</taxon>
        <taxon>Ploima</taxon>
        <taxon>Brachionidae</taxon>
        <taxon>Brachionus</taxon>
    </lineage>
</organism>
<evidence type="ECO:0000313" key="1">
    <source>
        <dbReference type="EMBL" id="RNA28359.1"/>
    </source>
</evidence>
<reference evidence="1 2" key="1">
    <citation type="journal article" date="2018" name="Sci. Rep.">
        <title>Genomic signatures of local adaptation to the degree of environmental predictability in rotifers.</title>
        <authorList>
            <person name="Franch-Gras L."/>
            <person name="Hahn C."/>
            <person name="Garcia-Roger E.M."/>
            <person name="Carmona M.J."/>
            <person name="Serra M."/>
            <person name="Gomez A."/>
        </authorList>
    </citation>
    <scope>NUCLEOTIDE SEQUENCE [LARGE SCALE GENOMIC DNA]</scope>
    <source>
        <strain evidence="1">HYR1</strain>
    </source>
</reference>
<comment type="caution">
    <text evidence="1">The sequence shown here is derived from an EMBL/GenBank/DDBJ whole genome shotgun (WGS) entry which is preliminary data.</text>
</comment>
<gene>
    <name evidence="1" type="ORF">BpHYR1_047048</name>
</gene>